<dbReference type="InterPro" id="IPR050678">
    <property type="entry name" value="DNA_Partitioning_ATPase"/>
</dbReference>
<dbReference type="PANTHER" id="PTHR13696:SF52">
    <property type="entry name" value="PARA FAMILY PROTEIN CT_582"/>
    <property type="match status" value="1"/>
</dbReference>
<gene>
    <name evidence="2" type="ORF">PO878_10630</name>
</gene>
<dbReference type="Gene3D" id="3.40.50.300">
    <property type="entry name" value="P-loop containing nucleotide triphosphate hydrolases"/>
    <property type="match status" value="1"/>
</dbReference>
<dbReference type="Pfam" id="PF13614">
    <property type="entry name" value="AAA_31"/>
    <property type="match status" value="1"/>
</dbReference>
<reference evidence="2" key="1">
    <citation type="submission" date="2023-01" db="EMBL/GenBank/DDBJ databases">
        <title>The diversity of Class Acidimicrobiia in South China Sea sediment environments and the proposal of Iamia marina sp. nov., a novel species of the genus Iamia.</title>
        <authorList>
            <person name="He Y."/>
            <person name="Tian X."/>
        </authorList>
    </citation>
    <scope>NUCLEOTIDE SEQUENCE</scope>
    <source>
        <strain evidence="2">DSM 19957</strain>
    </source>
</reference>
<dbReference type="EMBL" id="CP116942">
    <property type="protein sequence ID" value="WCO69177.1"/>
    <property type="molecule type" value="Genomic_DNA"/>
</dbReference>
<protein>
    <submittedName>
        <fullName evidence="2">ParA family protein</fullName>
    </submittedName>
</protein>
<organism evidence="2 3">
    <name type="scientific">Iamia majanohamensis</name>
    <dbReference type="NCBI Taxonomy" id="467976"/>
    <lineage>
        <taxon>Bacteria</taxon>
        <taxon>Bacillati</taxon>
        <taxon>Actinomycetota</taxon>
        <taxon>Acidimicrobiia</taxon>
        <taxon>Acidimicrobiales</taxon>
        <taxon>Iamiaceae</taxon>
        <taxon>Iamia</taxon>
    </lineage>
</organism>
<dbReference type="AlphaFoldDB" id="A0AAE9Y9Q1"/>
<evidence type="ECO:0000259" key="1">
    <source>
        <dbReference type="Pfam" id="PF13614"/>
    </source>
</evidence>
<feature type="domain" description="AAA" evidence="1">
    <location>
        <begin position="2"/>
        <end position="158"/>
    </location>
</feature>
<name>A0AAE9Y9Q1_9ACTN</name>
<dbReference type="InterPro" id="IPR027417">
    <property type="entry name" value="P-loop_NTPase"/>
</dbReference>
<accession>A0AAE9Y9Q1</accession>
<proteinExistence type="predicted"/>
<evidence type="ECO:0000313" key="2">
    <source>
        <dbReference type="EMBL" id="WCO69177.1"/>
    </source>
</evidence>
<sequence>MHAVALTALKGGVGKTSTAVNLAALSAAAGHRTLVWDIDPQAGATACLGVKPKLRGGAQRLLGSDRDLGRSIRPSGTPRLDVLPGDVTLREADVIVGGSRKPKRSLRRVLTAVAKDYDVVLIDCPPGVGPVTEVLVRSVDLLLVPVVPAPLDLRALDRFRDVLGDLGAPPELLAPFLSLVDRRKPLHRRLVDEVRTRERFMGAVVPVSSAVERMPLEQVPTVVDAPRSLAAIALRELWAEVAERLDLPPAPS</sequence>
<dbReference type="Proteomes" id="UP001216390">
    <property type="component" value="Chromosome"/>
</dbReference>
<dbReference type="SUPFAM" id="SSF52540">
    <property type="entry name" value="P-loop containing nucleoside triphosphate hydrolases"/>
    <property type="match status" value="1"/>
</dbReference>
<dbReference type="PANTHER" id="PTHR13696">
    <property type="entry name" value="P-LOOP CONTAINING NUCLEOSIDE TRIPHOSPHATE HYDROLASE"/>
    <property type="match status" value="1"/>
</dbReference>
<dbReference type="KEGG" id="ima:PO878_10630"/>
<dbReference type="CDD" id="cd02042">
    <property type="entry name" value="ParAB_family"/>
    <property type="match status" value="1"/>
</dbReference>
<evidence type="ECO:0000313" key="3">
    <source>
        <dbReference type="Proteomes" id="UP001216390"/>
    </source>
</evidence>
<dbReference type="RefSeq" id="WP_272738690.1">
    <property type="nucleotide sequence ID" value="NZ_CP116942.1"/>
</dbReference>
<dbReference type="InterPro" id="IPR025669">
    <property type="entry name" value="AAA_dom"/>
</dbReference>
<keyword evidence="3" id="KW-1185">Reference proteome</keyword>